<dbReference type="STRING" id="497965.Cyan7822_4221"/>
<dbReference type="Pfam" id="PF13302">
    <property type="entry name" value="Acetyltransf_3"/>
    <property type="match status" value="1"/>
</dbReference>
<dbReference type="AlphaFoldDB" id="E0U900"/>
<dbReference type="InterPro" id="IPR016181">
    <property type="entry name" value="Acyl_CoA_acyltransferase"/>
</dbReference>
<gene>
    <name evidence="2" type="ordered locus">Cyan7822_4221</name>
</gene>
<evidence type="ECO:0000313" key="2">
    <source>
        <dbReference type="EMBL" id="ADN16139.1"/>
    </source>
</evidence>
<reference evidence="3" key="1">
    <citation type="journal article" date="2011" name="MBio">
        <title>Novel metabolic attributes of the genus Cyanothece, comprising a group of unicellular nitrogen-fixing Cyanobacteria.</title>
        <authorList>
            <person name="Bandyopadhyay A."/>
            <person name="Elvitigala T."/>
            <person name="Welsh E."/>
            <person name="Stockel J."/>
            <person name="Liberton M."/>
            <person name="Min H."/>
            <person name="Sherman L.A."/>
            <person name="Pakrasi H.B."/>
        </authorList>
    </citation>
    <scope>NUCLEOTIDE SEQUENCE [LARGE SCALE GENOMIC DNA]</scope>
    <source>
        <strain evidence="3">PCC 7822</strain>
    </source>
</reference>
<organism evidence="2 3">
    <name type="scientific">Gloeothece verrucosa (strain PCC 7822)</name>
    <name type="common">Cyanothece sp. (strain PCC 7822)</name>
    <dbReference type="NCBI Taxonomy" id="497965"/>
    <lineage>
        <taxon>Bacteria</taxon>
        <taxon>Bacillati</taxon>
        <taxon>Cyanobacteriota</taxon>
        <taxon>Cyanophyceae</taxon>
        <taxon>Oscillatoriophycideae</taxon>
        <taxon>Chroococcales</taxon>
        <taxon>Aphanothecaceae</taxon>
        <taxon>Gloeothece</taxon>
        <taxon>Gloeothece verrucosa</taxon>
    </lineage>
</organism>
<dbReference type="SUPFAM" id="SSF55729">
    <property type="entry name" value="Acyl-CoA N-acyltransferases (Nat)"/>
    <property type="match status" value="1"/>
</dbReference>
<dbReference type="PANTHER" id="PTHR43792">
    <property type="entry name" value="GNAT FAMILY, PUTATIVE (AFU_ORTHOLOGUE AFUA_3G00765)-RELATED-RELATED"/>
    <property type="match status" value="1"/>
</dbReference>
<keyword evidence="3" id="KW-1185">Reference proteome</keyword>
<proteinExistence type="predicted"/>
<sequence>MPRFLETERLILRYITEADADNLFQLDSDPEVMRFISGGKTTDYEAIKNKLLPLFIGYYQKYGQLAAWAVEEKISQNFIGWFIFRPASEFKWAKELNLASKEEIELGYRLCRTSWGKGYATEGSKALIHKGFKELNVKKVCAFALANNKASTRVMEKVGLKLEKEFQFTEAQFPCFQEADRKALKYSLREAEFLD</sequence>
<dbReference type="RefSeq" id="WP_013324202.1">
    <property type="nucleotide sequence ID" value="NC_014501.1"/>
</dbReference>
<feature type="domain" description="N-acetyltransferase" evidence="1">
    <location>
        <begin position="9"/>
        <end position="161"/>
    </location>
</feature>
<dbReference type="EMBL" id="CP002198">
    <property type="protein sequence ID" value="ADN16139.1"/>
    <property type="molecule type" value="Genomic_DNA"/>
</dbReference>
<dbReference type="Proteomes" id="UP000008206">
    <property type="component" value="Chromosome"/>
</dbReference>
<dbReference type="eggNOG" id="COG1670">
    <property type="taxonomic scope" value="Bacteria"/>
</dbReference>
<dbReference type="PANTHER" id="PTHR43792:SF1">
    <property type="entry name" value="N-ACETYLTRANSFERASE DOMAIN-CONTAINING PROTEIN"/>
    <property type="match status" value="1"/>
</dbReference>
<accession>E0U900</accession>
<evidence type="ECO:0000259" key="1">
    <source>
        <dbReference type="Pfam" id="PF13302"/>
    </source>
</evidence>
<dbReference type="KEGG" id="cyj:Cyan7822_4221"/>
<keyword evidence="2" id="KW-0808">Transferase</keyword>
<evidence type="ECO:0000313" key="3">
    <source>
        <dbReference type="Proteomes" id="UP000008206"/>
    </source>
</evidence>
<dbReference type="GO" id="GO:0016747">
    <property type="term" value="F:acyltransferase activity, transferring groups other than amino-acyl groups"/>
    <property type="evidence" value="ECO:0007669"/>
    <property type="project" value="InterPro"/>
</dbReference>
<name>E0U900_GLOV7</name>
<protein>
    <submittedName>
        <fullName evidence="2">GCN5-related N-acetyltransferase</fullName>
    </submittedName>
</protein>
<dbReference type="Gene3D" id="3.40.630.30">
    <property type="match status" value="1"/>
</dbReference>
<dbReference type="OrthoDB" id="9785602at2"/>
<dbReference type="HOGENOM" id="CLU_013985_3_1_3"/>
<dbReference type="InterPro" id="IPR051531">
    <property type="entry name" value="N-acetyltransferase"/>
</dbReference>
<dbReference type="InterPro" id="IPR000182">
    <property type="entry name" value="GNAT_dom"/>
</dbReference>